<dbReference type="EMBL" id="ML977176">
    <property type="protein sequence ID" value="KAF1983304.1"/>
    <property type="molecule type" value="Genomic_DNA"/>
</dbReference>
<evidence type="ECO:0000313" key="1">
    <source>
        <dbReference type="EMBL" id="KAF1983304.1"/>
    </source>
</evidence>
<gene>
    <name evidence="1" type="ORF">K402DRAFT_383128</name>
</gene>
<name>A0A6G1GR65_9PEZI</name>
<proteinExistence type="predicted"/>
<protein>
    <submittedName>
        <fullName evidence="1">Uncharacterized protein</fullName>
    </submittedName>
</protein>
<organism evidence="1 2">
    <name type="scientific">Aulographum hederae CBS 113979</name>
    <dbReference type="NCBI Taxonomy" id="1176131"/>
    <lineage>
        <taxon>Eukaryota</taxon>
        <taxon>Fungi</taxon>
        <taxon>Dikarya</taxon>
        <taxon>Ascomycota</taxon>
        <taxon>Pezizomycotina</taxon>
        <taxon>Dothideomycetes</taxon>
        <taxon>Pleosporomycetidae</taxon>
        <taxon>Aulographales</taxon>
        <taxon>Aulographaceae</taxon>
    </lineage>
</organism>
<dbReference type="OrthoDB" id="5272500at2759"/>
<dbReference type="Proteomes" id="UP000800041">
    <property type="component" value="Unassembled WGS sequence"/>
</dbReference>
<evidence type="ECO:0000313" key="2">
    <source>
        <dbReference type="Proteomes" id="UP000800041"/>
    </source>
</evidence>
<sequence>MAYFPAAPAMSDAEVPPFELGPAELAAICASEGFQVLRNYLANDPEQGFCECHASSDDDTKEAWILHRDILHALIMPVVQLFNRASILAKAALCTQKPEELELAYRGDARSAFLWLQCFVTEEEDWCFTRGCPACITAHTISSESTIRAAITSVLLSSSHTPSPSPSTTPSCADSDLEDSAISLSPITATPSSDLSLPSFSAFLPSLAHAISTDPFWGPSHYDHLLRKSHVLHSSLQDLILQSADLAILVEETPTNTSSSPACLSPLECRAIANGERVRPVGCKVKRGRLAKRQARLEEEEKMLLARVVWQAWSAVVVPPAERLKLRASGRRRGEGQMRRRSLTCP</sequence>
<reference evidence="1" key="1">
    <citation type="journal article" date="2020" name="Stud. Mycol.">
        <title>101 Dothideomycetes genomes: a test case for predicting lifestyles and emergence of pathogens.</title>
        <authorList>
            <person name="Haridas S."/>
            <person name="Albert R."/>
            <person name="Binder M."/>
            <person name="Bloem J."/>
            <person name="Labutti K."/>
            <person name="Salamov A."/>
            <person name="Andreopoulos B."/>
            <person name="Baker S."/>
            <person name="Barry K."/>
            <person name="Bills G."/>
            <person name="Bluhm B."/>
            <person name="Cannon C."/>
            <person name="Castanera R."/>
            <person name="Culley D."/>
            <person name="Daum C."/>
            <person name="Ezra D."/>
            <person name="Gonzalez J."/>
            <person name="Henrissat B."/>
            <person name="Kuo A."/>
            <person name="Liang C."/>
            <person name="Lipzen A."/>
            <person name="Lutzoni F."/>
            <person name="Magnuson J."/>
            <person name="Mondo S."/>
            <person name="Nolan M."/>
            <person name="Ohm R."/>
            <person name="Pangilinan J."/>
            <person name="Park H.-J."/>
            <person name="Ramirez L."/>
            <person name="Alfaro M."/>
            <person name="Sun H."/>
            <person name="Tritt A."/>
            <person name="Yoshinaga Y."/>
            <person name="Zwiers L.-H."/>
            <person name="Turgeon B."/>
            <person name="Goodwin S."/>
            <person name="Spatafora J."/>
            <person name="Crous P."/>
            <person name="Grigoriev I."/>
        </authorList>
    </citation>
    <scope>NUCLEOTIDE SEQUENCE</scope>
    <source>
        <strain evidence="1">CBS 113979</strain>
    </source>
</reference>
<keyword evidence="2" id="KW-1185">Reference proteome</keyword>
<dbReference type="AlphaFoldDB" id="A0A6G1GR65"/>
<accession>A0A6G1GR65</accession>